<dbReference type="InterPro" id="IPR033459">
    <property type="entry name" value="AveC-like"/>
</dbReference>
<dbReference type="RefSeq" id="WP_084317920.1">
    <property type="nucleotide sequence ID" value="NZ_FNTY01000002.1"/>
</dbReference>
<keyword evidence="1" id="KW-1133">Transmembrane helix</keyword>
<proteinExistence type="predicted"/>
<accession>A0A1H5IMS3</accession>
<keyword evidence="1" id="KW-0812">Transmembrane</keyword>
<evidence type="ECO:0000313" key="3">
    <source>
        <dbReference type="Proteomes" id="UP000198985"/>
    </source>
</evidence>
<dbReference type="EMBL" id="FNTY01000002">
    <property type="protein sequence ID" value="SEE41470.1"/>
    <property type="molecule type" value="Genomic_DNA"/>
</dbReference>
<dbReference type="Pfam" id="PF17198">
    <property type="entry name" value="AveC_like"/>
    <property type="match status" value="1"/>
</dbReference>
<evidence type="ECO:0000313" key="2">
    <source>
        <dbReference type="EMBL" id="SEE41470.1"/>
    </source>
</evidence>
<dbReference type="AlphaFoldDB" id="A0A1H5IMS3"/>
<dbReference type="PROSITE" id="PS51257">
    <property type="entry name" value="PROKAR_LIPOPROTEIN"/>
    <property type="match status" value="1"/>
</dbReference>
<feature type="transmembrane region" description="Helical" evidence="1">
    <location>
        <begin position="272"/>
        <end position="293"/>
    </location>
</feature>
<feature type="transmembrane region" description="Helical" evidence="1">
    <location>
        <begin position="57"/>
        <end position="80"/>
    </location>
</feature>
<protein>
    <recommendedName>
        <fullName evidence="4">Spirocyclase, AveC family</fullName>
    </recommendedName>
</protein>
<sequence>MSALRPAVSLASPVLLWAVFGALFSCFSITVFGAWLFSAEAFVAVPISVTDTMPGHTLLLLRGLEGLSMMVAALGLYAYLIKPWLRTGHVPLAGLLLVGALITYVLDTTVNFSDYHMAWNKHSFNRGTWASFFPGHTGPTQYAEAWLWGPPMYMYFGVVLAAIQLKVFDWVRPRLGLFAGLLLAFVAAFAFDFIAESAIIRYSHAYAWPYTVGAWSVWAGTQFQFPLYESLLVAVYASLYSVLLHSERGQKMAWIERGSEVFSGPWKGVVRLFAATGFAALCTAIYFGGFYLFSQFADSQVTMPAYLQFVDPAWSETPVR</sequence>
<evidence type="ECO:0000256" key="1">
    <source>
        <dbReference type="SAM" id="Phobius"/>
    </source>
</evidence>
<evidence type="ECO:0008006" key="4">
    <source>
        <dbReference type="Google" id="ProtNLM"/>
    </source>
</evidence>
<organism evidence="2 3">
    <name type="scientific">Pseudomonas migulae</name>
    <dbReference type="NCBI Taxonomy" id="78543"/>
    <lineage>
        <taxon>Bacteria</taxon>
        <taxon>Pseudomonadati</taxon>
        <taxon>Pseudomonadota</taxon>
        <taxon>Gammaproteobacteria</taxon>
        <taxon>Pseudomonadales</taxon>
        <taxon>Pseudomonadaceae</taxon>
        <taxon>Pseudomonas</taxon>
    </lineage>
</organism>
<feature type="transmembrane region" description="Helical" evidence="1">
    <location>
        <begin position="175"/>
        <end position="195"/>
    </location>
</feature>
<gene>
    <name evidence="2" type="ORF">SAMN04490194_2140</name>
</gene>
<keyword evidence="1" id="KW-0472">Membrane</keyword>
<reference evidence="2 3" key="1">
    <citation type="submission" date="2016-10" db="EMBL/GenBank/DDBJ databases">
        <authorList>
            <person name="de Groot N.N."/>
        </authorList>
    </citation>
    <scope>NUCLEOTIDE SEQUENCE [LARGE SCALE GENOMIC DNA]</scope>
    <source>
        <strain evidence="2 3">BS3662</strain>
    </source>
</reference>
<feature type="transmembrane region" description="Helical" evidence="1">
    <location>
        <begin position="14"/>
        <end position="37"/>
    </location>
</feature>
<feature type="transmembrane region" description="Helical" evidence="1">
    <location>
        <begin position="92"/>
        <end position="112"/>
    </location>
</feature>
<name>A0A1H5IMS3_9PSED</name>
<dbReference type="Proteomes" id="UP000198985">
    <property type="component" value="Unassembled WGS sequence"/>
</dbReference>
<feature type="transmembrane region" description="Helical" evidence="1">
    <location>
        <begin position="145"/>
        <end position="163"/>
    </location>
</feature>
<feature type="transmembrane region" description="Helical" evidence="1">
    <location>
        <begin position="225"/>
        <end position="244"/>
    </location>
</feature>